<dbReference type="EMBL" id="CM044702">
    <property type="protein sequence ID" value="KAI5677438.1"/>
    <property type="molecule type" value="Genomic_DNA"/>
</dbReference>
<gene>
    <name evidence="1" type="ORF">M9H77_08388</name>
</gene>
<reference evidence="2" key="1">
    <citation type="journal article" date="2023" name="Nat. Plants">
        <title>Single-cell RNA sequencing provides a high-resolution roadmap for understanding the multicellular compartmentation of specialized metabolism.</title>
        <authorList>
            <person name="Sun S."/>
            <person name="Shen X."/>
            <person name="Li Y."/>
            <person name="Li Y."/>
            <person name="Wang S."/>
            <person name="Li R."/>
            <person name="Zhang H."/>
            <person name="Shen G."/>
            <person name="Guo B."/>
            <person name="Wei J."/>
            <person name="Xu J."/>
            <person name="St-Pierre B."/>
            <person name="Chen S."/>
            <person name="Sun C."/>
        </authorList>
    </citation>
    <scope>NUCLEOTIDE SEQUENCE [LARGE SCALE GENOMIC DNA]</scope>
</reference>
<dbReference type="Proteomes" id="UP001060085">
    <property type="component" value="Linkage Group LG02"/>
</dbReference>
<evidence type="ECO:0000313" key="1">
    <source>
        <dbReference type="EMBL" id="KAI5677438.1"/>
    </source>
</evidence>
<protein>
    <submittedName>
        <fullName evidence="1">Uncharacterized protein</fullName>
    </submittedName>
</protein>
<proteinExistence type="predicted"/>
<keyword evidence="2" id="KW-1185">Reference proteome</keyword>
<comment type="caution">
    <text evidence="1">The sequence shown here is derived from an EMBL/GenBank/DDBJ whole genome shotgun (WGS) entry which is preliminary data.</text>
</comment>
<evidence type="ECO:0000313" key="2">
    <source>
        <dbReference type="Proteomes" id="UP001060085"/>
    </source>
</evidence>
<accession>A0ACC0BXL4</accession>
<organism evidence="1 2">
    <name type="scientific">Catharanthus roseus</name>
    <name type="common">Madagascar periwinkle</name>
    <name type="synonym">Vinca rosea</name>
    <dbReference type="NCBI Taxonomy" id="4058"/>
    <lineage>
        <taxon>Eukaryota</taxon>
        <taxon>Viridiplantae</taxon>
        <taxon>Streptophyta</taxon>
        <taxon>Embryophyta</taxon>
        <taxon>Tracheophyta</taxon>
        <taxon>Spermatophyta</taxon>
        <taxon>Magnoliopsida</taxon>
        <taxon>eudicotyledons</taxon>
        <taxon>Gunneridae</taxon>
        <taxon>Pentapetalae</taxon>
        <taxon>asterids</taxon>
        <taxon>lamiids</taxon>
        <taxon>Gentianales</taxon>
        <taxon>Apocynaceae</taxon>
        <taxon>Rauvolfioideae</taxon>
        <taxon>Vinceae</taxon>
        <taxon>Catharanthinae</taxon>
        <taxon>Catharanthus</taxon>
    </lineage>
</organism>
<sequence length="431" mass="48446">MNEFLCANGRKGTNKSRIILATAIPGAVLLVIAFVFFLVRKKGIKDPLHFLSRSISKTSSKHDVEGGSVYFGVPVFSYAELEEVTSKFDVSKELGDGGFGTVYYGKLRDGREVAVKRLYENNFKRMAQFMNEVEILTRLRHPNLVSLYGCTSRRSRELLLVYEYIPNGTVADHLHGDRAKDQLLTWPVRMSIAIETANALAYLHASDIIHRDVKTNNILLDHNFQVKVADFGLSRLFPTDVSHVSTAPQGTPGYVDPEYHQCYQLTDKSDVYSFGVVLIELISSMPAVDISRHRHEINLANLAINRIQRRAFDELIDPSLGYESDQEVMRMTTSVAELAFRCLQLEKEMRPTMDEALETLKAIQDWKKSSVEETNETNENVAESSRMEHAAASPETDNIVLLKNKRFPSSPNAVTDLWLSGSTSTTTSSSR</sequence>
<name>A0ACC0BXL4_CATRO</name>